<feature type="chain" id="PRO_5002645940" evidence="1">
    <location>
        <begin position="27"/>
        <end position="136"/>
    </location>
</feature>
<evidence type="ECO:0000256" key="1">
    <source>
        <dbReference type="SAM" id="SignalP"/>
    </source>
</evidence>
<dbReference type="AlphaFoldDB" id="A2SNL9"/>
<evidence type="ECO:0000313" key="2">
    <source>
        <dbReference type="EMBL" id="ABM97158.1"/>
    </source>
</evidence>
<evidence type="ECO:0000313" key="3">
    <source>
        <dbReference type="Proteomes" id="UP000000366"/>
    </source>
</evidence>
<gene>
    <name evidence="2" type="ordered locus">Mpe_B0383</name>
</gene>
<dbReference type="eggNOG" id="ENOG50335NF">
    <property type="taxonomic scope" value="Bacteria"/>
</dbReference>
<dbReference type="RefSeq" id="WP_011831746.1">
    <property type="nucleotide sequence ID" value="NC_008826.1"/>
</dbReference>
<sequence length="136" mass="14323">MPHTKHIAARLAAALMVLGAAGQAAAEEPLAVFTRAIGEGQSRGELTGVMSDKWKSVTRSDQPIVLSAKVISRFKQAGCARLDVTMSQDGVPLRSGGTAPFKSNWQLNVCTDGTAPEEGRDPTAFSRAIEAMGGRK</sequence>
<dbReference type="Proteomes" id="UP000000366">
    <property type="component" value="Plasmid RPME01"/>
</dbReference>
<accession>A2SNL9</accession>
<keyword evidence="2" id="KW-0614">Plasmid</keyword>
<feature type="signal peptide" evidence="1">
    <location>
        <begin position="1"/>
        <end position="26"/>
    </location>
</feature>
<organism evidence="2 3">
    <name type="scientific">Methylibium petroleiphilum (strain ATCC BAA-1232 / LMG 22953 / PM1)</name>
    <dbReference type="NCBI Taxonomy" id="420662"/>
    <lineage>
        <taxon>Bacteria</taxon>
        <taxon>Pseudomonadati</taxon>
        <taxon>Pseudomonadota</taxon>
        <taxon>Betaproteobacteria</taxon>
        <taxon>Burkholderiales</taxon>
        <taxon>Sphaerotilaceae</taxon>
        <taxon>Methylibium</taxon>
    </lineage>
</organism>
<keyword evidence="1" id="KW-0732">Signal</keyword>
<dbReference type="EMBL" id="CP000556">
    <property type="protein sequence ID" value="ABM97158.1"/>
    <property type="molecule type" value="Genomic_DNA"/>
</dbReference>
<protein>
    <submittedName>
        <fullName evidence="2">Uncharacterized protein</fullName>
    </submittedName>
</protein>
<dbReference type="HOGENOM" id="CLU_155186_0_0_4"/>
<keyword evidence="3" id="KW-1185">Reference proteome</keyword>
<proteinExistence type="predicted"/>
<dbReference type="KEGG" id="mpt:Mpe_B0383"/>
<reference evidence="2 3" key="1">
    <citation type="journal article" date="2007" name="J. Bacteriol.">
        <title>Whole-genome analysis of the methyl tert-butyl ether-degrading beta-proteobacterium Methylibium petroleiphilum PM1.</title>
        <authorList>
            <person name="Kane S.R."/>
            <person name="Chakicherla A.Y."/>
            <person name="Chain P.S.G."/>
            <person name="Schmidt R."/>
            <person name="Shin M.W."/>
            <person name="Legler T.C."/>
            <person name="Scow K.M."/>
            <person name="Larimer F.W."/>
            <person name="Lucas S.M."/>
            <person name="Richardson P.M."/>
            <person name="Hristova K.R."/>
        </authorList>
    </citation>
    <scope>NUCLEOTIDE SEQUENCE [LARGE SCALE GENOMIC DNA]</scope>
    <source>
        <strain evidence="3">ATCC BAA-1232 / LMG 22953 / PM1</strain>
        <plasmid evidence="2 3">RPME01</plasmid>
    </source>
</reference>
<geneLocation type="plasmid" evidence="2 3">
    <name>RPME01</name>
</geneLocation>
<name>A2SNL9_METPP</name>